<gene>
    <name evidence="2" type="ORF">OM944_01685</name>
</gene>
<accession>A0ABY6MHE9</accession>
<reference evidence="2" key="1">
    <citation type="submission" date="2022-10" db="EMBL/GenBank/DDBJ databases">
        <title>Algoriphagus sp. a novel bacteria isolate from halophytes salicornia europaea.</title>
        <authorList>
            <person name="Peng Y."/>
            <person name="Jiang L."/>
            <person name="Lee J."/>
        </authorList>
    </citation>
    <scope>NUCLEOTIDE SEQUENCE</scope>
    <source>
        <strain evidence="2">TR-M5</strain>
    </source>
</reference>
<evidence type="ECO:0000259" key="1">
    <source>
        <dbReference type="Pfam" id="PF15599"/>
    </source>
</evidence>
<name>A0ABY6MHE9_9BACT</name>
<dbReference type="RefSeq" id="WP_264809746.1">
    <property type="nucleotide sequence ID" value="NZ_CP110226.1"/>
</dbReference>
<feature type="domain" description="Immunity protein 63" evidence="1">
    <location>
        <begin position="42"/>
        <end position="118"/>
    </location>
</feature>
<keyword evidence="3" id="KW-1185">Reference proteome</keyword>
<dbReference type="InterPro" id="IPR028952">
    <property type="entry name" value="Imm63"/>
</dbReference>
<dbReference type="Proteomes" id="UP001163156">
    <property type="component" value="Chromosome"/>
</dbReference>
<protein>
    <submittedName>
        <fullName evidence="2">Immunity 63 family protein</fullName>
    </submittedName>
</protein>
<organism evidence="2 3">
    <name type="scientific">Algoriphagus halophytocola</name>
    <dbReference type="NCBI Taxonomy" id="2991499"/>
    <lineage>
        <taxon>Bacteria</taxon>
        <taxon>Pseudomonadati</taxon>
        <taxon>Bacteroidota</taxon>
        <taxon>Cytophagia</taxon>
        <taxon>Cytophagales</taxon>
        <taxon>Cyclobacteriaceae</taxon>
        <taxon>Algoriphagus</taxon>
    </lineage>
</organism>
<evidence type="ECO:0000313" key="3">
    <source>
        <dbReference type="Proteomes" id="UP001163156"/>
    </source>
</evidence>
<dbReference type="Pfam" id="PF15599">
    <property type="entry name" value="Imm63"/>
    <property type="match status" value="1"/>
</dbReference>
<proteinExistence type="predicted"/>
<dbReference type="EMBL" id="CP110226">
    <property type="protein sequence ID" value="UZD23207.1"/>
    <property type="molecule type" value="Genomic_DNA"/>
</dbReference>
<sequence length="125" mass="14969">MEQIKSKIEKLANRINAPKEYLPTYGFTEDFAGPHIEVNGKKLHWVIIERGQELARRQTTDEKEFLFWVFDAVTFEMATRLELQNRNENEDFRIQLFKIQEELIGEIDSDYSDRLNIKHRKLLKI</sequence>
<evidence type="ECO:0000313" key="2">
    <source>
        <dbReference type="EMBL" id="UZD23207.1"/>
    </source>
</evidence>